<accession>A0A0C3FMK0</accession>
<feature type="compositionally biased region" description="Polar residues" evidence="1">
    <location>
        <begin position="7"/>
        <end position="21"/>
    </location>
</feature>
<evidence type="ECO:0000313" key="2">
    <source>
        <dbReference type="EMBL" id="KIM81004.1"/>
    </source>
</evidence>
<organism evidence="2 3">
    <name type="scientific">Piloderma croceum (strain F 1598)</name>
    <dbReference type="NCBI Taxonomy" id="765440"/>
    <lineage>
        <taxon>Eukaryota</taxon>
        <taxon>Fungi</taxon>
        <taxon>Dikarya</taxon>
        <taxon>Basidiomycota</taxon>
        <taxon>Agaricomycotina</taxon>
        <taxon>Agaricomycetes</taxon>
        <taxon>Agaricomycetidae</taxon>
        <taxon>Atheliales</taxon>
        <taxon>Atheliaceae</taxon>
        <taxon>Piloderma</taxon>
    </lineage>
</organism>
<name>A0A0C3FMK0_PILCF</name>
<dbReference type="InParanoid" id="A0A0C3FMK0"/>
<dbReference type="HOGENOM" id="CLU_1661458_0_0_1"/>
<keyword evidence="3" id="KW-1185">Reference proteome</keyword>
<gene>
    <name evidence="2" type="ORF">PILCRDRAFT_9050</name>
</gene>
<dbReference type="Proteomes" id="UP000054166">
    <property type="component" value="Unassembled WGS sequence"/>
</dbReference>
<sequence>MKEGDTSWFTEPSEISLSLQNRDVGDSEENNNGQRNNDAPERLVQARQYMQTWTAPYGNVGNWPARLHEIYVEAKKEEEAARQPHTVRDWYTCLHHQLLEGEAILNQAYMVLDGDLPTAPEEVRALFREAGDLLGTLHHGLSCMRTCLTFVDYEICAVT</sequence>
<dbReference type="AlphaFoldDB" id="A0A0C3FMK0"/>
<evidence type="ECO:0000256" key="1">
    <source>
        <dbReference type="SAM" id="MobiDB-lite"/>
    </source>
</evidence>
<evidence type="ECO:0000313" key="3">
    <source>
        <dbReference type="Proteomes" id="UP000054166"/>
    </source>
</evidence>
<proteinExistence type="predicted"/>
<reference evidence="3" key="2">
    <citation type="submission" date="2015-01" db="EMBL/GenBank/DDBJ databases">
        <title>Evolutionary Origins and Diversification of the Mycorrhizal Mutualists.</title>
        <authorList>
            <consortium name="DOE Joint Genome Institute"/>
            <consortium name="Mycorrhizal Genomics Consortium"/>
            <person name="Kohler A."/>
            <person name="Kuo A."/>
            <person name="Nagy L.G."/>
            <person name="Floudas D."/>
            <person name="Copeland A."/>
            <person name="Barry K.W."/>
            <person name="Cichocki N."/>
            <person name="Veneault-Fourrey C."/>
            <person name="LaButti K."/>
            <person name="Lindquist E.A."/>
            <person name="Lipzen A."/>
            <person name="Lundell T."/>
            <person name="Morin E."/>
            <person name="Murat C."/>
            <person name="Riley R."/>
            <person name="Ohm R."/>
            <person name="Sun H."/>
            <person name="Tunlid A."/>
            <person name="Henrissat B."/>
            <person name="Grigoriev I.V."/>
            <person name="Hibbett D.S."/>
            <person name="Martin F."/>
        </authorList>
    </citation>
    <scope>NUCLEOTIDE SEQUENCE [LARGE SCALE GENOMIC DNA]</scope>
    <source>
        <strain evidence="3">F 1598</strain>
    </source>
</reference>
<reference evidence="2 3" key="1">
    <citation type="submission" date="2014-04" db="EMBL/GenBank/DDBJ databases">
        <authorList>
            <consortium name="DOE Joint Genome Institute"/>
            <person name="Kuo A."/>
            <person name="Tarkka M."/>
            <person name="Buscot F."/>
            <person name="Kohler A."/>
            <person name="Nagy L.G."/>
            <person name="Floudas D."/>
            <person name="Copeland A."/>
            <person name="Barry K.W."/>
            <person name="Cichocki N."/>
            <person name="Veneault-Fourrey C."/>
            <person name="LaButti K."/>
            <person name="Lindquist E.A."/>
            <person name="Lipzen A."/>
            <person name="Lundell T."/>
            <person name="Morin E."/>
            <person name="Murat C."/>
            <person name="Sun H."/>
            <person name="Tunlid A."/>
            <person name="Henrissat B."/>
            <person name="Grigoriev I.V."/>
            <person name="Hibbett D.S."/>
            <person name="Martin F."/>
            <person name="Nordberg H.P."/>
            <person name="Cantor M.N."/>
            <person name="Hua S.X."/>
        </authorList>
    </citation>
    <scope>NUCLEOTIDE SEQUENCE [LARGE SCALE GENOMIC DNA]</scope>
    <source>
        <strain evidence="2 3">F 1598</strain>
    </source>
</reference>
<protein>
    <submittedName>
        <fullName evidence="2">Uncharacterized protein</fullName>
    </submittedName>
</protein>
<dbReference type="EMBL" id="KN833001">
    <property type="protein sequence ID" value="KIM81004.1"/>
    <property type="molecule type" value="Genomic_DNA"/>
</dbReference>
<feature type="region of interest" description="Disordered" evidence="1">
    <location>
        <begin position="1"/>
        <end position="40"/>
    </location>
</feature>